<sequence length="180" mass="21023">MQKNFFAFVAFFVFIFSCKKENDSQYKMINRGEEVFKVKKSQIHIDDNTYTAYRLPSEIFVEEDTLVKNNLQKELVVGFEFKNNTEDLLGENLTGKDLENTIKYLSFQIQNDFKIVNSEGDTLSCLGAHFERTYKVTPFKRVLLYFNGVSEGEDVRLVYNDKLYKKGIMDFNLGNKPVKL</sequence>
<evidence type="ECO:0000313" key="2">
    <source>
        <dbReference type="Proteomes" id="UP000356253"/>
    </source>
</evidence>
<dbReference type="EMBL" id="CABVMM010000003">
    <property type="protein sequence ID" value="VVU99591.1"/>
    <property type="molecule type" value="Genomic_DNA"/>
</dbReference>
<dbReference type="Proteomes" id="UP000356253">
    <property type="component" value="Unassembled WGS sequence"/>
</dbReference>
<gene>
    <name evidence="1" type="ORF">FVB9532_00846</name>
</gene>
<reference evidence="1" key="1">
    <citation type="submission" date="2019-09" db="EMBL/GenBank/DDBJ databases">
        <authorList>
            <person name="Rodrigo-Torres L."/>
            <person name="Arahal R. D."/>
            <person name="Lucena T."/>
        </authorList>
    </citation>
    <scope>NUCLEOTIDE SEQUENCE</scope>
    <source>
        <strain evidence="1">ISS653</strain>
    </source>
</reference>
<protein>
    <submittedName>
        <fullName evidence="1">Uncharacterized protein</fullName>
    </submittedName>
</protein>
<organism evidence="1 2">
    <name type="scientific">Mesonia oceanica</name>
    <dbReference type="NCBI Taxonomy" id="2687242"/>
    <lineage>
        <taxon>Bacteria</taxon>
        <taxon>Pseudomonadati</taxon>
        <taxon>Bacteroidota</taxon>
        <taxon>Flavobacteriia</taxon>
        <taxon>Flavobacteriales</taxon>
        <taxon>Flavobacteriaceae</taxon>
        <taxon>Mesonia</taxon>
    </lineage>
</organism>
<evidence type="ECO:0000313" key="1">
    <source>
        <dbReference type="EMBL" id="VVU99591.1"/>
    </source>
</evidence>
<name>A0AC61Y518_9FLAO</name>
<comment type="caution">
    <text evidence="1">The sequence shown here is derived from an EMBL/GenBank/DDBJ whole genome shotgun (WGS) entry which is preliminary data.</text>
</comment>
<accession>A0AC61Y518</accession>
<keyword evidence="2" id="KW-1185">Reference proteome</keyword>
<proteinExistence type="predicted"/>